<evidence type="ECO:0000256" key="1">
    <source>
        <dbReference type="SAM" id="Coils"/>
    </source>
</evidence>
<name>A0ABS5AJU7_9PSEU</name>
<organism evidence="3 4">
    <name type="scientific">Crossiella equi</name>
    <dbReference type="NCBI Taxonomy" id="130796"/>
    <lineage>
        <taxon>Bacteria</taxon>
        <taxon>Bacillati</taxon>
        <taxon>Actinomycetota</taxon>
        <taxon>Actinomycetes</taxon>
        <taxon>Pseudonocardiales</taxon>
        <taxon>Pseudonocardiaceae</taxon>
        <taxon>Crossiella</taxon>
    </lineage>
</organism>
<evidence type="ECO:0000256" key="2">
    <source>
        <dbReference type="SAM" id="MobiDB-lite"/>
    </source>
</evidence>
<feature type="compositionally biased region" description="Low complexity" evidence="2">
    <location>
        <begin position="187"/>
        <end position="212"/>
    </location>
</feature>
<keyword evidence="4" id="KW-1185">Reference proteome</keyword>
<evidence type="ECO:0000313" key="3">
    <source>
        <dbReference type="EMBL" id="MBP2475960.1"/>
    </source>
</evidence>
<reference evidence="3 4" key="1">
    <citation type="submission" date="2021-03" db="EMBL/GenBank/DDBJ databases">
        <title>Sequencing the genomes of 1000 actinobacteria strains.</title>
        <authorList>
            <person name="Klenk H.-P."/>
        </authorList>
    </citation>
    <scope>NUCLEOTIDE SEQUENCE [LARGE SCALE GENOMIC DNA]</scope>
    <source>
        <strain evidence="3 4">DSM 44580</strain>
    </source>
</reference>
<keyword evidence="1" id="KW-0175">Coiled coil</keyword>
<dbReference type="Proteomes" id="UP001519363">
    <property type="component" value="Unassembled WGS sequence"/>
</dbReference>
<comment type="caution">
    <text evidence="3">The sequence shown here is derived from an EMBL/GenBank/DDBJ whole genome shotgun (WGS) entry which is preliminary data.</text>
</comment>
<accession>A0ABS5AJU7</accession>
<sequence>MPALPTAEDVRKATEQAATVFNTAIEQARTPLLAALGAGDLAAKAVVDALSKVRETANERAESAKTAVDSLPAELEGLRSKLDPAEVRKLVDAYTQAAMQLYGYLAERGESTLDKLRSNPQVQTAQHQVEEAVAEVRELADDVLGKVTRRTRAAEQKAAATVKKAANATAEKLEDAAVKVEEAGVKAEAAAKPAPARKPAAAKVTTAARKPAGTTARKTTSS</sequence>
<protein>
    <submittedName>
        <fullName evidence="3">Heparin binding hemagglutinin HbhA</fullName>
    </submittedName>
</protein>
<proteinExistence type="predicted"/>
<gene>
    <name evidence="3" type="ORF">JOF53_004832</name>
</gene>
<feature type="region of interest" description="Disordered" evidence="2">
    <location>
        <begin position="187"/>
        <end position="222"/>
    </location>
</feature>
<evidence type="ECO:0000313" key="4">
    <source>
        <dbReference type="Proteomes" id="UP001519363"/>
    </source>
</evidence>
<feature type="coiled-coil region" evidence="1">
    <location>
        <begin position="122"/>
        <end position="183"/>
    </location>
</feature>
<dbReference type="RefSeq" id="WP_209707266.1">
    <property type="nucleotide sequence ID" value="NZ_JAGIOO010000001.1"/>
</dbReference>
<dbReference type="EMBL" id="JAGIOO010000001">
    <property type="protein sequence ID" value="MBP2475960.1"/>
    <property type="molecule type" value="Genomic_DNA"/>
</dbReference>